<evidence type="ECO:0000313" key="3">
    <source>
        <dbReference type="EMBL" id="RBQ05450.1"/>
    </source>
</evidence>
<keyword evidence="4" id="KW-1185">Reference proteome</keyword>
<sequence>MDRFKNKVALITGSSQGIGAACALRLAKEGCNIILNGHKFDERGEKLIDQIKEMGQKAIFLAADLSKTKEAIKLVKDAVSEFGRLDILVNNAGVEKKADFWEVTEEDYDLVMDTNLKGVFFTIQAFVNYCREHQVSGTVINMSSVHEEIVFPHFAAYCASKGGLRMLTRNLATELAPFNIRINNVAPGAVSTPINQDLLNNKEQLEKVLQNIPLRRMGKVEDVASVVAFLASDEAAYVTGSTYFVDGGLTYHYEEQ</sequence>
<evidence type="ECO:0000256" key="2">
    <source>
        <dbReference type="ARBA" id="ARBA00023002"/>
    </source>
</evidence>
<gene>
    <name evidence="3" type="ORF">DRW42_15780</name>
</gene>
<dbReference type="PANTHER" id="PTHR43639:SF1">
    <property type="entry name" value="SHORT-CHAIN DEHYDROGENASE_REDUCTASE FAMILY PROTEIN"/>
    <property type="match status" value="1"/>
</dbReference>
<comment type="similarity">
    <text evidence="1">Belongs to the short-chain dehydrogenases/reductases (SDR) family.</text>
</comment>
<organism evidence="3 4">
    <name type="scientific">Pedobacter miscanthi</name>
    <dbReference type="NCBI Taxonomy" id="2259170"/>
    <lineage>
        <taxon>Bacteria</taxon>
        <taxon>Pseudomonadati</taxon>
        <taxon>Bacteroidota</taxon>
        <taxon>Sphingobacteriia</taxon>
        <taxon>Sphingobacteriales</taxon>
        <taxon>Sphingobacteriaceae</taxon>
        <taxon>Pedobacter</taxon>
    </lineage>
</organism>
<dbReference type="OrthoDB" id="9803333at2"/>
<dbReference type="PROSITE" id="PS00061">
    <property type="entry name" value="ADH_SHORT"/>
    <property type="match status" value="1"/>
</dbReference>
<dbReference type="RefSeq" id="WP_113949801.1">
    <property type="nucleotide sequence ID" value="NZ_QNQU01000013.1"/>
</dbReference>
<dbReference type="Proteomes" id="UP000252081">
    <property type="component" value="Unassembled WGS sequence"/>
</dbReference>
<dbReference type="FunFam" id="3.40.50.720:FF:000084">
    <property type="entry name" value="Short-chain dehydrogenase reductase"/>
    <property type="match status" value="1"/>
</dbReference>
<name>A0A366KV99_9SPHI</name>
<dbReference type="PRINTS" id="PR00080">
    <property type="entry name" value="SDRFAMILY"/>
</dbReference>
<dbReference type="PROSITE" id="PS51257">
    <property type="entry name" value="PROKAR_LIPOPROTEIN"/>
    <property type="match status" value="1"/>
</dbReference>
<dbReference type="EMBL" id="QNQU01000013">
    <property type="protein sequence ID" value="RBQ05450.1"/>
    <property type="molecule type" value="Genomic_DNA"/>
</dbReference>
<dbReference type="PANTHER" id="PTHR43639">
    <property type="entry name" value="OXIDOREDUCTASE, SHORT-CHAIN DEHYDROGENASE/REDUCTASE FAMILY (AFU_ORTHOLOGUE AFUA_5G02870)"/>
    <property type="match status" value="1"/>
</dbReference>
<comment type="caution">
    <text evidence="3">The sequence shown here is derived from an EMBL/GenBank/DDBJ whole genome shotgun (WGS) entry which is preliminary data.</text>
</comment>
<protein>
    <submittedName>
        <fullName evidence="3">Glucose-1-dehydrogenase</fullName>
        <ecNumber evidence="3">1.1.1.47</ecNumber>
    </submittedName>
</protein>
<proteinExistence type="inferred from homology"/>
<dbReference type="GO" id="GO:0047936">
    <property type="term" value="F:glucose 1-dehydrogenase [NAD(P)+] activity"/>
    <property type="evidence" value="ECO:0007669"/>
    <property type="project" value="UniProtKB-EC"/>
</dbReference>
<dbReference type="AlphaFoldDB" id="A0A366KV99"/>
<dbReference type="EC" id="1.1.1.47" evidence="3"/>
<dbReference type="InterPro" id="IPR036291">
    <property type="entry name" value="NAD(P)-bd_dom_sf"/>
</dbReference>
<evidence type="ECO:0000256" key="1">
    <source>
        <dbReference type="ARBA" id="ARBA00006484"/>
    </source>
</evidence>
<dbReference type="PRINTS" id="PR00081">
    <property type="entry name" value="GDHRDH"/>
</dbReference>
<accession>A0A366KV99</accession>
<keyword evidence="2 3" id="KW-0560">Oxidoreductase</keyword>
<dbReference type="NCBIfam" id="NF005559">
    <property type="entry name" value="PRK07231.1"/>
    <property type="match status" value="1"/>
</dbReference>
<dbReference type="InterPro" id="IPR020904">
    <property type="entry name" value="Sc_DH/Rdtase_CS"/>
</dbReference>
<dbReference type="SUPFAM" id="SSF51735">
    <property type="entry name" value="NAD(P)-binding Rossmann-fold domains"/>
    <property type="match status" value="1"/>
</dbReference>
<dbReference type="Gene3D" id="3.40.50.720">
    <property type="entry name" value="NAD(P)-binding Rossmann-like Domain"/>
    <property type="match status" value="1"/>
</dbReference>
<evidence type="ECO:0000313" key="4">
    <source>
        <dbReference type="Proteomes" id="UP000252081"/>
    </source>
</evidence>
<reference evidence="3 4" key="1">
    <citation type="submission" date="2018-07" db="EMBL/GenBank/DDBJ databases">
        <title>A draft genome of a endophytic bacteria, a new species of Pedobacter.</title>
        <authorList>
            <person name="Zhang Z.D."/>
            <person name="Chen Z.J."/>
        </authorList>
    </citation>
    <scope>NUCLEOTIDE SEQUENCE [LARGE SCALE GENOMIC DNA]</scope>
    <source>
        <strain evidence="3 4">RS10</strain>
    </source>
</reference>
<dbReference type="InterPro" id="IPR002347">
    <property type="entry name" value="SDR_fam"/>
</dbReference>
<dbReference type="Pfam" id="PF13561">
    <property type="entry name" value="adh_short_C2"/>
    <property type="match status" value="1"/>
</dbReference>